<dbReference type="EMBL" id="JBHILJ010000003">
    <property type="protein sequence ID" value="MFB5736546.1"/>
    <property type="molecule type" value="Genomic_DNA"/>
</dbReference>
<dbReference type="Proteomes" id="UP001580391">
    <property type="component" value="Unassembled WGS sequence"/>
</dbReference>
<proteinExistence type="predicted"/>
<dbReference type="RefSeq" id="WP_246839036.1">
    <property type="nucleotide sequence ID" value="NZ_JBHILI010000004.1"/>
</dbReference>
<name>A0ABV5BMM1_9LEPT</name>
<sequence length="340" mass="38750">MSIKTFKFRSKYLLFIIFLLPTILWSHHAGEGQSMASSTRFIDPFTGKREKPSDYILFTQDYQKGTIDNSNLHTSTLFAETNFAGGKFAMNFSIPWIYYEQKDRADAARYGKAYLGAKWSPLVDKDWPFFFVLEGRLGFPSGADTDRFAGGDYYSGIANMTLGTTLGKWLFVVRGSGIFPLSRDYATENTQSGLPYWAQSPSSTTGSEEHMKIQKISQWFAYATYFLNKDFSLFGGFLYRTPYVNVIGGGSLLEEDAETQKKFPKAFKEVSTGFNWGLTKGTFLTVSGRMPLTRDHEIRLYDYAVTTSISIEIPEWKSESEKKKEKEAEDFENDEDLEKK</sequence>
<reference evidence="2 3" key="1">
    <citation type="submission" date="2024-09" db="EMBL/GenBank/DDBJ databases">
        <title>Taxonomic and Genotyping Characterization of Leptospira Strains isolated from Multiple Sources in Colombia highlights the importance of intermediate species.</title>
        <authorList>
            <person name="Torres Higuera L."/>
            <person name="Rojas Tapias D."/>
            <person name="Jimenez Velasquez S."/>
            <person name="Renjifo Ibanez C."/>
        </authorList>
    </citation>
    <scope>NUCLEOTIDE SEQUENCE [LARGE SCALE GENOMIC DNA]</scope>
    <source>
        <strain evidence="2 3">Lep080</strain>
    </source>
</reference>
<evidence type="ECO:0000313" key="2">
    <source>
        <dbReference type="EMBL" id="MFB5736546.1"/>
    </source>
</evidence>
<keyword evidence="3" id="KW-1185">Reference proteome</keyword>
<feature type="region of interest" description="Disordered" evidence="1">
    <location>
        <begin position="317"/>
        <end position="340"/>
    </location>
</feature>
<organism evidence="2 3">
    <name type="scientific">Leptospira wolffii</name>
    <dbReference type="NCBI Taxonomy" id="409998"/>
    <lineage>
        <taxon>Bacteria</taxon>
        <taxon>Pseudomonadati</taxon>
        <taxon>Spirochaetota</taxon>
        <taxon>Spirochaetia</taxon>
        <taxon>Leptospirales</taxon>
        <taxon>Leptospiraceae</taxon>
        <taxon>Leptospira</taxon>
    </lineage>
</organism>
<protein>
    <recommendedName>
        <fullName evidence="4">Transporter</fullName>
    </recommendedName>
</protein>
<evidence type="ECO:0000256" key="1">
    <source>
        <dbReference type="SAM" id="MobiDB-lite"/>
    </source>
</evidence>
<dbReference type="NCBIfam" id="NF047618">
    <property type="entry name" value="LIC11086_fam"/>
    <property type="match status" value="1"/>
</dbReference>
<evidence type="ECO:0008006" key="4">
    <source>
        <dbReference type="Google" id="ProtNLM"/>
    </source>
</evidence>
<comment type="caution">
    <text evidence="2">The sequence shown here is derived from an EMBL/GenBank/DDBJ whole genome shotgun (WGS) entry which is preliminary data.</text>
</comment>
<evidence type="ECO:0000313" key="3">
    <source>
        <dbReference type="Proteomes" id="UP001580391"/>
    </source>
</evidence>
<feature type="compositionally biased region" description="Basic and acidic residues" evidence="1">
    <location>
        <begin position="317"/>
        <end position="327"/>
    </location>
</feature>
<feature type="compositionally biased region" description="Acidic residues" evidence="1">
    <location>
        <begin position="328"/>
        <end position="340"/>
    </location>
</feature>
<gene>
    <name evidence="2" type="ORF">ACE5IX_08515</name>
</gene>
<accession>A0ABV5BMM1</accession>